<comment type="caution">
    <text evidence="1">The sequence shown here is derived from an EMBL/GenBank/DDBJ whole genome shotgun (WGS) entry which is preliminary data.</text>
</comment>
<reference evidence="1" key="1">
    <citation type="journal article" date="2022" name="Int. J. Mol. Sci.">
        <title>Draft Genome of Tanacetum Coccineum: Genomic Comparison of Closely Related Tanacetum-Family Plants.</title>
        <authorList>
            <person name="Yamashiro T."/>
            <person name="Shiraishi A."/>
            <person name="Nakayama K."/>
            <person name="Satake H."/>
        </authorList>
    </citation>
    <scope>NUCLEOTIDE SEQUENCE</scope>
</reference>
<dbReference type="EMBL" id="BQNB010013417">
    <property type="protein sequence ID" value="GJT15707.1"/>
    <property type="molecule type" value="Genomic_DNA"/>
</dbReference>
<organism evidence="1 2">
    <name type="scientific">Tanacetum coccineum</name>
    <dbReference type="NCBI Taxonomy" id="301880"/>
    <lineage>
        <taxon>Eukaryota</taxon>
        <taxon>Viridiplantae</taxon>
        <taxon>Streptophyta</taxon>
        <taxon>Embryophyta</taxon>
        <taxon>Tracheophyta</taxon>
        <taxon>Spermatophyta</taxon>
        <taxon>Magnoliopsida</taxon>
        <taxon>eudicotyledons</taxon>
        <taxon>Gunneridae</taxon>
        <taxon>Pentapetalae</taxon>
        <taxon>asterids</taxon>
        <taxon>campanulids</taxon>
        <taxon>Asterales</taxon>
        <taxon>Asteraceae</taxon>
        <taxon>Asteroideae</taxon>
        <taxon>Anthemideae</taxon>
        <taxon>Anthemidinae</taxon>
        <taxon>Tanacetum</taxon>
    </lineage>
</organism>
<evidence type="ECO:0000313" key="1">
    <source>
        <dbReference type="EMBL" id="GJT15707.1"/>
    </source>
</evidence>
<proteinExistence type="predicted"/>
<evidence type="ECO:0000313" key="2">
    <source>
        <dbReference type="Proteomes" id="UP001151760"/>
    </source>
</evidence>
<accession>A0ABQ5BPC6</accession>
<sequence length="163" mass="18910">MPSLPSPEPAISCFNDLDFFKDFKNEFPAIVYNDALTSKSDLLTEPILNPQHVDEFDLKNENIMSEYDEEHNVLYFNDLFPFNVIHPNDLKLDEDNDDNEIDIIQSSEEMAPLPPREQRHPFLSQAWGRLFDTRGPLVRDLIIEFLSTLRFGEVLLDLDAPEL</sequence>
<reference evidence="1" key="2">
    <citation type="submission" date="2022-01" db="EMBL/GenBank/DDBJ databases">
        <authorList>
            <person name="Yamashiro T."/>
            <person name="Shiraishi A."/>
            <person name="Satake H."/>
            <person name="Nakayama K."/>
        </authorList>
    </citation>
    <scope>NUCLEOTIDE SEQUENCE</scope>
</reference>
<gene>
    <name evidence="1" type="ORF">Tco_0874413</name>
</gene>
<dbReference type="Proteomes" id="UP001151760">
    <property type="component" value="Unassembled WGS sequence"/>
</dbReference>
<protein>
    <submittedName>
        <fullName evidence="1">Uncharacterized protein</fullName>
    </submittedName>
</protein>
<keyword evidence="2" id="KW-1185">Reference proteome</keyword>
<name>A0ABQ5BPC6_9ASTR</name>